<dbReference type="Pfam" id="PF17032">
    <property type="entry name" value="Zn_ribbon_15"/>
    <property type="match status" value="1"/>
</dbReference>
<dbReference type="EMBL" id="VKGK01000002">
    <property type="protein sequence ID" value="TRY15905.1"/>
    <property type="molecule type" value="Genomic_DNA"/>
</dbReference>
<dbReference type="InterPro" id="IPR031493">
    <property type="entry name" value="Zinc_ribbon_15"/>
</dbReference>
<evidence type="ECO:0000313" key="2">
    <source>
        <dbReference type="EMBL" id="TRY15905.1"/>
    </source>
</evidence>
<dbReference type="Proteomes" id="UP000318126">
    <property type="component" value="Unassembled WGS sequence"/>
</dbReference>
<evidence type="ECO:0000313" key="3">
    <source>
        <dbReference type="Proteomes" id="UP000318126"/>
    </source>
</evidence>
<keyword evidence="3" id="KW-1185">Reference proteome</keyword>
<dbReference type="OrthoDB" id="6267461at2"/>
<accession>A0A553JTX4</accession>
<gene>
    <name evidence="2" type="ORF">FN961_02695</name>
</gene>
<evidence type="ECO:0000259" key="1">
    <source>
        <dbReference type="Pfam" id="PF17032"/>
    </source>
</evidence>
<name>A0A553JTX4_SHEHA</name>
<protein>
    <submittedName>
        <fullName evidence="2">Zinc-ribbon domain-containing protein</fullName>
    </submittedName>
</protein>
<comment type="caution">
    <text evidence="2">The sequence shown here is derived from an EMBL/GenBank/DDBJ whole genome shotgun (WGS) entry which is preliminary data.</text>
</comment>
<feature type="domain" description="Zinc-ribbon 15" evidence="1">
    <location>
        <begin position="21"/>
        <end position="69"/>
    </location>
</feature>
<proteinExistence type="predicted"/>
<dbReference type="AlphaFoldDB" id="A0A553JTX4"/>
<reference evidence="3" key="1">
    <citation type="submission" date="2019-07" db="EMBL/GenBank/DDBJ databases">
        <title>Shewanella sp. YLB-08 draft genomic sequence.</title>
        <authorList>
            <person name="Yu L."/>
        </authorList>
    </citation>
    <scope>NUCLEOTIDE SEQUENCE [LARGE SCALE GENOMIC DNA]</scope>
    <source>
        <strain evidence="3">JCM 20706</strain>
    </source>
</reference>
<sequence length="103" mass="12187">MLFLVGMDKKYELIEPLMTCHCQRCGEERQWSLYKETELASLFFITVWRFTPDYFLVCDVCQDMVKLSRVQGKQLVHMGSRDQKIHDEVEGLVIEHQTINDKS</sequence>
<organism evidence="2 3">
    <name type="scientific">Shewanella hanedai</name>
    <name type="common">Alteromonas hanedai</name>
    <dbReference type="NCBI Taxonomy" id="25"/>
    <lineage>
        <taxon>Bacteria</taxon>
        <taxon>Pseudomonadati</taxon>
        <taxon>Pseudomonadota</taxon>
        <taxon>Gammaproteobacteria</taxon>
        <taxon>Alteromonadales</taxon>
        <taxon>Shewanellaceae</taxon>
        <taxon>Shewanella</taxon>
    </lineage>
</organism>
<dbReference type="RefSeq" id="WP_143563000.1">
    <property type="nucleotide sequence ID" value="NZ_BMPL01000002.1"/>
</dbReference>